<dbReference type="InterPro" id="IPR008927">
    <property type="entry name" value="6-PGluconate_DH-like_C_sf"/>
</dbReference>
<protein>
    <submittedName>
        <fullName evidence="6">NAD(P)-dependent oxidoreductase</fullName>
    </submittedName>
</protein>
<evidence type="ECO:0000256" key="1">
    <source>
        <dbReference type="ARBA" id="ARBA00023002"/>
    </source>
</evidence>
<dbReference type="Pfam" id="PF14833">
    <property type="entry name" value="NAD_binding_11"/>
    <property type="match status" value="1"/>
</dbReference>
<sequence length="314" mass="32292">MSNLTHIGFLGLGQMGAPMAERLLGPDVQLHVFDPREEAMAPFVARGALACASPAAVADAATIVFACLPSGKVSEAAALGPDGVVHGRAVRIHAEMSTIGRATVQRIADGLRARSVAMVDAPVSGGPAGARAGTLAMLATGAPAAVEALRPWLLRIGRRVFVLGEQPGLAQVMKLVNNLLFAANAANAFEAFALGARAGLDPDTMVEMVNAGTGRSFASSDVMPSVLSGALRFGATIAVLDKDVALGLEEARSLDVPMWGIEQAARLWRFAASQGRGGDDITELVRILEGWAGAEIRSRTAHDDDPASGGAGQA</sequence>
<dbReference type="Gene3D" id="3.40.50.720">
    <property type="entry name" value="NAD(P)-binding Rossmann-like Domain"/>
    <property type="match status" value="1"/>
</dbReference>
<name>A0A4R4DYV2_9PROT</name>
<dbReference type="InterPro" id="IPR015815">
    <property type="entry name" value="HIBADH-related"/>
</dbReference>
<keyword evidence="2" id="KW-0520">NAD</keyword>
<evidence type="ECO:0000256" key="2">
    <source>
        <dbReference type="ARBA" id="ARBA00023027"/>
    </source>
</evidence>
<evidence type="ECO:0000256" key="3">
    <source>
        <dbReference type="PIRSR" id="PIRSR000103-1"/>
    </source>
</evidence>
<dbReference type="PANTHER" id="PTHR22981">
    <property type="entry name" value="3-HYDROXYISOBUTYRATE DEHYDROGENASE-RELATED"/>
    <property type="match status" value="1"/>
</dbReference>
<evidence type="ECO:0000259" key="5">
    <source>
        <dbReference type="Pfam" id="PF14833"/>
    </source>
</evidence>
<evidence type="ECO:0000259" key="4">
    <source>
        <dbReference type="Pfam" id="PF03446"/>
    </source>
</evidence>
<dbReference type="InterPro" id="IPR013328">
    <property type="entry name" value="6PGD_dom2"/>
</dbReference>
<dbReference type="PIRSF" id="PIRSF000103">
    <property type="entry name" value="HIBADH"/>
    <property type="match status" value="1"/>
</dbReference>
<dbReference type="GO" id="GO:0016616">
    <property type="term" value="F:oxidoreductase activity, acting on the CH-OH group of donors, NAD or NADP as acceptor"/>
    <property type="evidence" value="ECO:0007669"/>
    <property type="project" value="TreeGrafter"/>
</dbReference>
<dbReference type="SUPFAM" id="SSF48179">
    <property type="entry name" value="6-phosphogluconate dehydrogenase C-terminal domain-like"/>
    <property type="match status" value="1"/>
</dbReference>
<dbReference type="GO" id="GO:0050661">
    <property type="term" value="F:NADP binding"/>
    <property type="evidence" value="ECO:0007669"/>
    <property type="project" value="InterPro"/>
</dbReference>
<dbReference type="RefSeq" id="WP_132283515.1">
    <property type="nucleotide sequence ID" value="NZ_SKBM01000001.1"/>
</dbReference>
<keyword evidence="1" id="KW-0560">Oxidoreductase</keyword>
<dbReference type="GO" id="GO:0051287">
    <property type="term" value="F:NAD binding"/>
    <property type="evidence" value="ECO:0007669"/>
    <property type="project" value="InterPro"/>
</dbReference>
<keyword evidence="7" id="KW-1185">Reference proteome</keyword>
<dbReference type="InterPro" id="IPR036291">
    <property type="entry name" value="NAD(P)-bd_dom_sf"/>
</dbReference>
<gene>
    <name evidence="6" type="ORF">EXY23_00015</name>
</gene>
<dbReference type="InterPro" id="IPR029154">
    <property type="entry name" value="HIBADH-like_NADP-bd"/>
</dbReference>
<dbReference type="SUPFAM" id="SSF51735">
    <property type="entry name" value="NAD(P)-binding Rossmann-fold domains"/>
    <property type="match status" value="1"/>
</dbReference>
<feature type="active site" evidence="3">
    <location>
        <position position="174"/>
    </location>
</feature>
<dbReference type="InterPro" id="IPR002204">
    <property type="entry name" value="3-OH-isobutyrate_DH-rel_CS"/>
</dbReference>
<feature type="domain" description="3-hydroxyisobutyrate dehydrogenase-like NAD-binding" evidence="5">
    <location>
        <begin position="168"/>
        <end position="288"/>
    </location>
</feature>
<evidence type="ECO:0000313" key="6">
    <source>
        <dbReference type="EMBL" id="TCZ66543.1"/>
    </source>
</evidence>
<dbReference type="Pfam" id="PF03446">
    <property type="entry name" value="NAD_binding_2"/>
    <property type="match status" value="1"/>
</dbReference>
<dbReference type="GO" id="GO:0016054">
    <property type="term" value="P:organic acid catabolic process"/>
    <property type="evidence" value="ECO:0007669"/>
    <property type="project" value="UniProtKB-ARBA"/>
</dbReference>
<organism evidence="6 7">
    <name type="scientific">Roseicella aquatilis</name>
    <dbReference type="NCBI Taxonomy" id="2527868"/>
    <lineage>
        <taxon>Bacteria</taxon>
        <taxon>Pseudomonadati</taxon>
        <taxon>Pseudomonadota</taxon>
        <taxon>Alphaproteobacteria</taxon>
        <taxon>Acetobacterales</taxon>
        <taxon>Roseomonadaceae</taxon>
        <taxon>Roseicella</taxon>
    </lineage>
</organism>
<reference evidence="6 7" key="1">
    <citation type="submission" date="2019-03" db="EMBL/GenBank/DDBJ databases">
        <title>Paracraurococcus aquatilis NE82 genome sequence.</title>
        <authorList>
            <person name="Zhao Y."/>
            <person name="Du Z."/>
        </authorList>
    </citation>
    <scope>NUCLEOTIDE SEQUENCE [LARGE SCALE GENOMIC DNA]</scope>
    <source>
        <strain evidence="6 7">NE82</strain>
    </source>
</reference>
<dbReference type="EMBL" id="SKBM01000001">
    <property type="protein sequence ID" value="TCZ66543.1"/>
    <property type="molecule type" value="Genomic_DNA"/>
</dbReference>
<dbReference type="OrthoDB" id="7340804at2"/>
<dbReference type="Proteomes" id="UP000295023">
    <property type="component" value="Unassembled WGS sequence"/>
</dbReference>
<dbReference type="PROSITE" id="PS00895">
    <property type="entry name" value="3_HYDROXYISOBUT_DH"/>
    <property type="match status" value="1"/>
</dbReference>
<dbReference type="Gene3D" id="1.10.1040.10">
    <property type="entry name" value="N-(1-d-carboxylethyl)-l-norvaline Dehydrogenase, domain 2"/>
    <property type="match status" value="1"/>
</dbReference>
<dbReference type="AlphaFoldDB" id="A0A4R4DYV2"/>
<proteinExistence type="predicted"/>
<accession>A0A4R4DYV2</accession>
<dbReference type="InterPro" id="IPR006115">
    <property type="entry name" value="6PGDH_NADP-bd"/>
</dbReference>
<comment type="caution">
    <text evidence="6">The sequence shown here is derived from an EMBL/GenBank/DDBJ whole genome shotgun (WGS) entry which is preliminary data.</text>
</comment>
<dbReference type="PANTHER" id="PTHR22981:SF7">
    <property type="entry name" value="3-HYDROXYISOBUTYRATE DEHYDROGENASE, MITOCHONDRIAL"/>
    <property type="match status" value="1"/>
</dbReference>
<evidence type="ECO:0000313" key="7">
    <source>
        <dbReference type="Proteomes" id="UP000295023"/>
    </source>
</evidence>
<feature type="domain" description="6-phosphogluconate dehydrogenase NADP-binding" evidence="4">
    <location>
        <begin position="7"/>
        <end position="164"/>
    </location>
</feature>